<feature type="transmembrane region" description="Helical" evidence="6">
    <location>
        <begin position="249"/>
        <end position="270"/>
    </location>
</feature>
<dbReference type="GO" id="GO:0015658">
    <property type="term" value="F:branched-chain amino acid transmembrane transporter activity"/>
    <property type="evidence" value="ECO:0007669"/>
    <property type="project" value="InterPro"/>
</dbReference>
<accession>A0A1H6HS12</accession>
<dbReference type="PANTHER" id="PTHR30482">
    <property type="entry name" value="HIGH-AFFINITY BRANCHED-CHAIN AMINO ACID TRANSPORT SYSTEM PERMEASE"/>
    <property type="match status" value="1"/>
</dbReference>
<dbReference type="RefSeq" id="WP_092812727.1">
    <property type="nucleotide sequence ID" value="NZ_FNWU01000001.1"/>
</dbReference>
<evidence type="ECO:0000256" key="1">
    <source>
        <dbReference type="ARBA" id="ARBA00004651"/>
    </source>
</evidence>
<gene>
    <name evidence="7" type="ORF">SAMN05192561_10169</name>
</gene>
<keyword evidence="4 6" id="KW-1133">Transmembrane helix</keyword>
<keyword evidence="3 6" id="KW-0812">Transmembrane</keyword>
<feature type="transmembrane region" description="Helical" evidence="6">
    <location>
        <begin position="115"/>
        <end position="136"/>
    </location>
</feature>
<feature type="transmembrane region" description="Helical" evidence="6">
    <location>
        <begin position="12"/>
        <end position="30"/>
    </location>
</feature>
<feature type="transmembrane region" description="Helical" evidence="6">
    <location>
        <begin position="86"/>
        <end position="109"/>
    </location>
</feature>
<dbReference type="CDD" id="cd06581">
    <property type="entry name" value="TM_PBP1_LivM_like"/>
    <property type="match status" value="1"/>
</dbReference>
<evidence type="ECO:0000256" key="3">
    <source>
        <dbReference type="ARBA" id="ARBA00022692"/>
    </source>
</evidence>
<dbReference type="STRING" id="1267564.SAMN05192561_10169"/>
<keyword evidence="2" id="KW-1003">Cell membrane</keyword>
<protein>
    <submittedName>
        <fullName evidence="7">Branched-chain amino acid transport system permease protein</fullName>
    </submittedName>
</protein>
<evidence type="ECO:0000256" key="4">
    <source>
        <dbReference type="ARBA" id="ARBA00022989"/>
    </source>
</evidence>
<dbReference type="OrthoDB" id="30958at2157"/>
<evidence type="ECO:0000313" key="8">
    <source>
        <dbReference type="Proteomes" id="UP000199215"/>
    </source>
</evidence>
<feature type="transmembrane region" description="Helical" evidence="6">
    <location>
        <begin position="219"/>
        <end position="237"/>
    </location>
</feature>
<comment type="subcellular location">
    <subcellularLocation>
        <location evidence="1">Cell membrane</location>
        <topology evidence="1">Multi-pass membrane protein</topology>
    </subcellularLocation>
</comment>
<proteinExistence type="predicted"/>
<evidence type="ECO:0000256" key="5">
    <source>
        <dbReference type="ARBA" id="ARBA00023136"/>
    </source>
</evidence>
<feature type="transmembrane region" description="Helical" evidence="6">
    <location>
        <begin position="167"/>
        <end position="185"/>
    </location>
</feature>
<dbReference type="PANTHER" id="PTHR30482:SF10">
    <property type="entry name" value="HIGH-AFFINITY BRANCHED-CHAIN AMINO ACID TRANSPORT PROTEIN BRAE"/>
    <property type="match status" value="1"/>
</dbReference>
<reference evidence="7 8" key="1">
    <citation type="submission" date="2016-10" db="EMBL/GenBank/DDBJ databases">
        <authorList>
            <person name="de Groot N.N."/>
        </authorList>
    </citation>
    <scope>NUCLEOTIDE SEQUENCE [LARGE SCALE GENOMIC DNA]</scope>
    <source>
        <strain evidence="7 8">IBRC-M10418</strain>
    </source>
</reference>
<dbReference type="AlphaFoldDB" id="A0A1H6HS12"/>
<dbReference type="Pfam" id="PF02653">
    <property type="entry name" value="BPD_transp_2"/>
    <property type="match status" value="1"/>
</dbReference>
<dbReference type="InterPro" id="IPR043428">
    <property type="entry name" value="LivM-like"/>
</dbReference>
<dbReference type="EMBL" id="FNWU01000001">
    <property type="protein sequence ID" value="SEH36763.1"/>
    <property type="molecule type" value="Genomic_DNA"/>
</dbReference>
<dbReference type="GO" id="GO:0005886">
    <property type="term" value="C:plasma membrane"/>
    <property type="evidence" value="ECO:0007669"/>
    <property type="project" value="UniProtKB-SubCell"/>
</dbReference>
<dbReference type="InterPro" id="IPR001851">
    <property type="entry name" value="ABC_transp_permease"/>
</dbReference>
<organism evidence="7 8">
    <name type="scientific">Halopenitus malekzadehii</name>
    <dbReference type="NCBI Taxonomy" id="1267564"/>
    <lineage>
        <taxon>Archaea</taxon>
        <taxon>Methanobacteriati</taxon>
        <taxon>Methanobacteriota</taxon>
        <taxon>Stenosarchaea group</taxon>
        <taxon>Halobacteria</taxon>
        <taxon>Halobacteriales</taxon>
        <taxon>Haloferacaceae</taxon>
        <taxon>Halopenitus</taxon>
    </lineage>
</organism>
<feature type="transmembrane region" description="Helical" evidence="6">
    <location>
        <begin position="61"/>
        <end position="79"/>
    </location>
</feature>
<sequence length="339" mass="35770">MTSLPLPRTERTWTGVMAVVLALAPLFVLESTTYLRLYNQFLIFALLAIGLNIAFGHTDQLFLFMGALAGGAAYVMAVLSQDVLGISPWLLIPVGMAASGVLGALVSWVSAKRNLGVILISILTLNLQLALTEAYVGLRSITGGSTGYSFGGLGLDSIGSMLGVNRFAVLSYLLILFVVLAQLVYVRLIAGKYGLAFEAIREDDLAAASIGIDVVRYKTVAGFLAAALIGLGGIMMAEFQGTVLPGDYGFAAIDVMVLIMLIVGGIRTTFGPVVGAAVVFAIEELLSPVGQWETAIFGALLIVLFLYFREGMMPVLSDAIDRLRDGNEPPSAGTSDGHP</sequence>
<feature type="transmembrane region" description="Helical" evidence="6">
    <location>
        <begin position="290"/>
        <end position="308"/>
    </location>
</feature>
<feature type="transmembrane region" description="Helical" evidence="6">
    <location>
        <begin position="37"/>
        <end position="55"/>
    </location>
</feature>
<keyword evidence="5 6" id="KW-0472">Membrane</keyword>
<dbReference type="Proteomes" id="UP000199215">
    <property type="component" value="Unassembled WGS sequence"/>
</dbReference>
<evidence type="ECO:0000313" key="7">
    <source>
        <dbReference type="EMBL" id="SEH36763.1"/>
    </source>
</evidence>
<keyword evidence="8" id="KW-1185">Reference proteome</keyword>
<name>A0A1H6HS12_9EURY</name>
<evidence type="ECO:0000256" key="6">
    <source>
        <dbReference type="SAM" id="Phobius"/>
    </source>
</evidence>
<evidence type="ECO:0000256" key="2">
    <source>
        <dbReference type="ARBA" id="ARBA00022475"/>
    </source>
</evidence>